<gene>
    <name evidence="2" type="ORF">TWF718_007192</name>
</gene>
<sequence>MPAVDPGLLGTTEQIHGSRPDLPDDDGMTALEHAQLQHSKGWCDKEFVELLESYCPKPQEPVQTTWVANVFSLGGWFPGSKTQSTP</sequence>
<dbReference type="Proteomes" id="UP001313282">
    <property type="component" value="Unassembled WGS sequence"/>
</dbReference>
<evidence type="ECO:0000256" key="1">
    <source>
        <dbReference type="SAM" id="MobiDB-lite"/>
    </source>
</evidence>
<accession>A0AAN8RDN5</accession>
<evidence type="ECO:0000313" key="3">
    <source>
        <dbReference type="Proteomes" id="UP001313282"/>
    </source>
</evidence>
<feature type="region of interest" description="Disordered" evidence="1">
    <location>
        <begin position="1"/>
        <end position="27"/>
    </location>
</feature>
<name>A0AAN8RDN5_9PEZI</name>
<dbReference type="AlphaFoldDB" id="A0AAN8RDN5"/>
<reference evidence="2 3" key="1">
    <citation type="submission" date="2019-10" db="EMBL/GenBank/DDBJ databases">
        <authorList>
            <person name="Palmer J.M."/>
        </authorList>
    </citation>
    <scope>NUCLEOTIDE SEQUENCE [LARGE SCALE GENOMIC DNA]</scope>
    <source>
        <strain evidence="2 3">TWF718</strain>
    </source>
</reference>
<dbReference type="EMBL" id="JAVHNR010000004">
    <property type="protein sequence ID" value="KAK6345267.1"/>
    <property type="molecule type" value="Genomic_DNA"/>
</dbReference>
<evidence type="ECO:0000313" key="2">
    <source>
        <dbReference type="EMBL" id="KAK6345267.1"/>
    </source>
</evidence>
<proteinExistence type="predicted"/>
<comment type="caution">
    <text evidence="2">The sequence shown here is derived from an EMBL/GenBank/DDBJ whole genome shotgun (WGS) entry which is preliminary data.</text>
</comment>
<protein>
    <submittedName>
        <fullName evidence="2">Uncharacterized protein</fullName>
    </submittedName>
</protein>
<organism evidence="2 3">
    <name type="scientific">Orbilia javanica</name>
    <dbReference type="NCBI Taxonomy" id="47235"/>
    <lineage>
        <taxon>Eukaryota</taxon>
        <taxon>Fungi</taxon>
        <taxon>Dikarya</taxon>
        <taxon>Ascomycota</taxon>
        <taxon>Pezizomycotina</taxon>
        <taxon>Orbiliomycetes</taxon>
        <taxon>Orbiliales</taxon>
        <taxon>Orbiliaceae</taxon>
        <taxon>Orbilia</taxon>
    </lineage>
</organism>
<keyword evidence="3" id="KW-1185">Reference proteome</keyword>